<dbReference type="EC" id="1.17.7.4" evidence="5"/>
<dbReference type="AlphaFoldDB" id="I0IH52"/>
<protein>
    <recommendedName>
        <fullName evidence="5">4-hydroxy-3-methylbut-2-enyl diphosphate reductase</fullName>
        <shortName evidence="5">HMBPP reductase</shortName>
        <ecNumber evidence="5">1.17.7.4</ecNumber>
    </recommendedName>
</protein>
<feature type="binding site" evidence="5">
    <location>
        <position position="224"/>
    </location>
    <ligand>
        <name>isopentenyl diphosphate</name>
        <dbReference type="ChEBI" id="CHEBI:128769"/>
    </ligand>
</feature>
<dbReference type="PANTHER" id="PTHR30426:SF0">
    <property type="entry name" value="4-HYDROXY-3-METHYLBUT-2-ENYL DIPHOSPHATE REDUCTASE"/>
    <property type="match status" value="1"/>
</dbReference>
<dbReference type="CDD" id="cd13944">
    <property type="entry name" value="lytB_ispH"/>
    <property type="match status" value="1"/>
</dbReference>
<feature type="binding site" evidence="5">
    <location>
        <position position="223"/>
    </location>
    <ligand>
        <name>(2E)-4-hydroxy-3-methylbut-2-enyl diphosphate</name>
        <dbReference type="ChEBI" id="CHEBI:128753"/>
    </ligand>
</feature>
<evidence type="ECO:0000256" key="1">
    <source>
        <dbReference type="ARBA" id="ARBA00022485"/>
    </source>
</evidence>
<feature type="binding site" evidence="5">
    <location>
        <position position="266"/>
    </location>
    <ligand>
        <name>(2E)-4-hydroxy-3-methylbut-2-enyl diphosphate</name>
        <dbReference type="ChEBI" id="CHEBI:128753"/>
    </ligand>
</feature>
<dbReference type="UniPathway" id="UPA00059">
    <property type="reaction ID" value="UER00105"/>
</dbReference>
<feature type="binding site" evidence="5">
    <location>
        <position position="224"/>
    </location>
    <ligand>
        <name>dimethylallyl diphosphate</name>
        <dbReference type="ChEBI" id="CHEBI:57623"/>
    </ligand>
</feature>
<dbReference type="eggNOG" id="COG0761">
    <property type="taxonomic scope" value="Bacteria"/>
</dbReference>
<dbReference type="GO" id="GO:0051745">
    <property type="term" value="F:4-hydroxy-3-methylbut-2-enyl diphosphate reductase activity"/>
    <property type="evidence" value="ECO:0007669"/>
    <property type="project" value="UniProtKB-UniRule"/>
</dbReference>
<dbReference type="InterPro" id="IPR003451">
    <property type="entry name" value="LytB/IspH"/>
</dbReference>
<organism evidence="7 8">
    <name type="scientific">Phycisphaera mikurensis (strain NBRC 102666 / KCTC 22515 / FYK2301M01)</name>
    <dbReference type="NCBI Taxonomy" id="1142394"/>
    <lineage>
        <taxon>Bacteria</taxon>
        <taxon>Pseudomonadati</taxon>
        <taxon>Planctomycetota</taxon>
        <taxon>Phycisphaerae</taxon>
        <taxon>Phycisphaerales</taxon>
        <taxon>Phycisphaeraceae</taxon>
        <taxon>Phycisphaera</taxon>
    </lineage>
</organism>
<dbReference type="EMBL" id="AP012338">
    <property type="protein sequence ID" value="BAM04590.1"/>
    <property type="molecule type" value="Genomic_DNA"/>
</dbReference>
<feature type="binding site" evidence="5">
    <location>
        <position position="74"/>
    </location>
    <ligand>
        <name>dimethylallyl diphosphate</name>
        <dbReference type="ChEBI" id="CHEBI:57623"/>
    </ligand>
</feature>
<feature type="binding site" evidence="5">
    <location>
        <position position="12"/>
    </location>
    <ligand>
        <name>[4Fe-4S] cluster</name>
        <dbReference type="ChEBI" id="CHEBI:49883"/>
    </ligand>
</feature>
<dbReference type="PATRIC" id="fig|1142394.8.peg.2512"/>
<dbReference type="HAMAP" id="MF_00191">
    <property type="entry name" value="IspH"/>
    <property type="match status" value="1"/>
</dbReference>
<sequence>MKVLLANPRGFCAGVEMAIDTVQELVDLIGTPLYVFHAIVHNKHVVERFVEQGVTFVERIDEVPEGETVVFSAHGVSPAVRAEAAARGLKMIDATCPLVTKVHVEARRYARMGRHILLIGHADHQEVKGTLGEAPADTTVVESAADVAELDFPPDQELIYLTQTTLSVDDAQTVIRAIEARFPRCTAPPKEDICYATTNRQHAVMELASQADLTLVVGSANSSNSVRLTEISENRGTPGRLVDDASGLDPAWFEGVETVLLTAGASAPEDLVEGVKRWLIERFGAEVEDPEPVDEGMNFALPVELRVMINRGGGKPKTHRRRPEPTHAATPGSDA</sequence>
<feature type="binding site" evidence="5">
    <location>
        <position position="266"/>
    </location>
    <ligand>
        <name>dimethylallyl diphosphate</name>
        <dbReference type="ChEBI" id="CHEBI:57623"/>
    </ligand>
</feature>
<feature type="binding site" evidence="5">
    <location>
        <position position="164"/>
    </location>
    <ligand>
        <name>(2E)-4-hydroxy-3-methylbut-2-enyl diphosphate</name>
        <dbReference type="ChEBI" id="CHEBI:128753"/>
    </ligand>
</feature>
<comment type="similarity">
    <text evidence="5">Belongs to the IspH family.</text>
</comment>
<evidence type="ECO:0000313" key="7">
    <source>
        <dbReference type="EMBL" id="BAM04590.1"/>
    </source>
</evidence>
<feature type="binding site" evidence="5">
    <location>
        <position position="96"/>
    </location>
    <ligand>
        <name>[4Fe-4S] cluster</name>
        <dbReference type="ChEBI" id="CHEBI:49883"/>
    </ligand>
</feature>
<keyword evidence="1 5" id="KW-0004">4Fe-4S</keyword>
<keyword evidence="3 5" id="KW-0408">Iron</keyword>
<comment type="pathway">
    <text evidence="5">Isoprenoid biosynthesis; isopentenyl diphosphate biosynthesis via DXP pathway; isopentenyl diphosphate from 1-deoxy-D-xylulose 5-phosphate: step 6/6.</text>
</comment>
<feature type="binding site" evidence="5">
    <location>
        <position position="124"/>
    </location>
    <ligand>
        <name>(2E)-4-hydroxy-3-methylbut-2-enyl diphosphate</name>
        <dbReference type="ChEBI" id="CHEBI:128753"/>
    </ligand>
</feature>
<dbReference type="NCBIfam" id="TIGR00216">
    <property type="entry name" value="ispH_lytB"/>
    <property type="match status" value="1"/>
</dbReference>
<dbReference type="PANTHER" id="PTHR30426">
    <property type="entry name" value="4-HYDROXY-3-METHYLBUT-2-ENYL DIPHOSPHATE REDUCTASE"/>
    <property type="match status" value="1"/>
</dbReference>
<name>I0IH52_PHYMF</name>
<feature type="binding site" evidence="5">
    <location>
        <position position="41"/>
    </location>
    <ligand>
        <name>isopentenyl diphosphate</name>
        <dbReference type="ChEBI" id="CHEBI:128769"/>
    </ligand>
</feature>
<evidence type="ECO:0000256" key="5">
    <source>
        <dbReference type="HAMAP-Rule" id="MF_00191"/>
    </source>
</evidence>
<keyword evidence="4 5" id="KW-0411">Iron-sulfur</keyword>
<feature type="binding site" evidence="5">
    <location>
        <position position="74"/>
    </location>
    <ligand>
        <name>isopentenyl diphosphate</name>
        <dbReference type="ChEBI" id="CHEBI:128769"/>
    </ligand>
</feature>
<feature type="binding site" evidence="5">
    <location>
        <position position="266"/>
    </location>
    <ligand>
        <name>isopentenyl diphosphate</name>
        <dbReference type="ChEBI" id="CHEBI:128769"/>
    </ligand>
</feature>
<dbReference type="GO" id="GO:0019288">
    <property type="term" value="P:isopentenyl diphosphate biosynthetic process, methylerythritol 4-phosphate pathway"/>
    <property type="evidence" value="ECO:0007669"/>
    <property type="project" value="UniProtKB-UniRule"/>
</dbReference>
<feature type="binding site" evidence="5">
    <location>
        <position position="41"/>
    </location>
    <ligand>
        <name>(2E)-4-hydroxy-3-methylbut-2-enyl diphosphate</name>
        <dbReference type="ChEBI" id="CHEBI:128753"/>
    </ligand>
</feature>
<dbReference type="GO" id="GO:0050992">
    <property type="term" value="P:dimethylallyl diphosphate biosynthetic process"/>
    <property type="evidence" value="ECO:0007669"/>
    <property type="project" value="UniProtKB-UniRule"/>
</dbReference>
<keyword evidence="5" id="KW-0414">Isoprene biosynthesis</keyword>
<dbReference type="OrthoDB" id="9777362at2"/>
<dbReference type="Gene3D" id="3.40.1010.20">
    <property type="entry name" value="4-hydroxy-3-methylbut-2-enyl diphosphate reductase, catalytic domain"/>
    <property type="match status" value="2"/>
</dbReference>
<dbReference type="GO" id="GO:0051539">
    <property type="term" value="F:4 iron, 4 sulfur cluster binding"/>
    <property type="evidence" value="ECO:0007669"/>
    <property type="project" value="UniProtKB-UniRule"/>
</dbReference>
<dbReference type="Pfam" id="PF02401">
    <property type="entry name" value="LYTB"/>
    <property type="match status" value="1"/>
</dbReference>
<proteinExistence type="inferred from homology"/>
<dbReference type="NCBIfam" id="NF002190">
    <property type="entry name" value="PRK01045.1-4"/>
    <property type="match status" value="1"/>
</dbReference>
<keyword evidence="5 7" id="KW-0560">Oxidoreductase</keyword>
<dbReference type="STRING" id="1142394.PSMK_24310"/>
<feature type="active site" description="Proton donor" evidence="5">
    <location>
        <position position="126"/>
    </location>
</feature>
<keyword evidence="2 5" id="KW-0479">Metal-binding</keyword>
<feature type="binding site" evidence="5">
    <location>
        <position position="74"/>
    </location>
    <ligand>
        <name>(2E)-4-hydroxy-3-methylbut-2-enyl diphosphate</name>
        <dbReference type="ChEBI" id="CHEBI:128753"/>
    </ligand>
</feature>
<dbReference type="RefSeq" id="WP_014437803.1">
    <property type="nucleotide sequence ID" value="NC_017080.1"/>
</dbReference>
<feature type="binding site" evidence="5">
    <location>
        <position position="194"/>
    </location>
    <ligand>
        <name>[4Fe-4S] cluster</name>
        <dbReference type="ChEBI" id="CHEBI:49883"/>
    </ligand>
</feature>
<comment type="pathway">
    <text evidence="5">Isoprenoid biosynthesis; dimethylallyl diphosphate biosynthesis; dimethylallyl diphosphate from (2E)-4-hydroxy-3-methylbutenyl diphosphate: step 1/1.</text>
</comment>
<evidence type="ECO:0000256" key="6">
    <source>
        <dbReference type="SAM" id="MobiDB-lite"/>
    </source>
</evidence>
<comment type="catalytic activity">
    <reaction evidence="5">
        <text>dimethylallyl diphosphate + 2 oxidized [2Fe-2S]-[ferredoxin] + H2O = (2E)-4-hydroxy-3-methylbut-2-enyl diphosphate + 2 reduced [2Fe-2S]-[ferredoxin] + 2 H(+)</text>
        <dbReference type="Rhea" id="RHEA:24825"/>
        <dbReference type="Rhea" id="RHEA-COMP:10000"/>
        <dbReference type="Rhea" id="RHEA-COMP:10001"/>
        <dbReference type="ChEBI" id="CHEBI:15377"/>
        <dbReference type="ChEBI" id="CHEBI:15378"/>
        <dbReference type="ChEBI" id="CHEBI:33737"/>
        <dbReference type="ChEBI" id="CHEBI:33738"/>
        <dbReference type="ChEBI" id="CHEBI:57623"/>
        <dbReference type="ChEBI" id="CHEBI:128753"/>
        <dbReference type="EC" id="1.17.7.4"/>
    </reaction>
</comment>
<dbReference type="UniPathway" id="UPA00056">
    <property type="reaction ID" value="UER00097"/>
</dbReference>
<feature type="binding site" evidence="5">
    <location>
        <position position="222"/>
    </location>
    <ligand>
        <name>dimethylallyl diphosphate</name>
        <dbReference type="ChEBI" id="CHEBI:57623"/>
    </ligand>
</feature>
<reference evidence="7 8" key="1">
    <citation type="submission" date="2012-02" db="EMBL/GenBank/DDBJ databases">
        <title>Complete genome sequence of Phycisphaera mikurensis NBRC 102666.</title>
        <authorList>
            <person name="Ankai A."/>
            <person name="Hosoyama A."/>
            <person name="Terui Y."/>
            <person name="Sekine M."/>
            <person name="Fukai R."/>
            <person name="Kato Y."/>
            <person name="Nakamura S."/>
            <person name="Yamada-Narita S."/>
            <person name="Kawakoshi A."/>
            <person name="Fukunaga Y."/>
            <person name="Yamazaki S."/>
            <person name="Fujita N."/>
        </authorList>
    </citation>
    <scope>NUCLEOTIDE SEQUENCE [LARGE SCALE GENOMIC DNA]</scope>
    <source>
        <strain evidence="8">NBRC 102666 / KCTC 22515 / FYK2301M01</strain>
    </source>
</reference>
<feature type="region of interest" description="Disordered" evidence="6">
    <location>
        <begin position="311"/>
        <end position="335"/>
    </location>
</feature>
<dbReference type="Gene3D" id="3.40.50.11270">
    <property type="match status" value="1"/>
</dbReference>
<feature type="binding site" evidence="5">
    <location>
        <position position="222"/>
    </location>
    <ligand>
        <name>(2E)-4-hydroxy-3-methylbut-2-enyl diphosphate</name>
        <dbReference type="ChEBI" id="CHEBI:128753"/>
    </ligand>
</feature>
<feature type="binding site" evidence="5">
    <location>
        <position position="223"/>
    </location>
    <ligand>
        <name>dimethylallyl diphosphate</name>
        <dbReference type="ChEBI" id="CHEBI:57623"/>
    </ligand>
</feature>
<feature type="binding site" evidence="5">
    <location>
        <position position="124"/>
    </location>
    <ligand>
        <name>isopentenyl diphosphate</name>
        <dbReference type="ChEBI" id="CHEBI:128769"/>
    </ligand>
</feature>
<evidence type="ECO:0000256" key="3">
    <source>
        <dbReference type="ARBA" id="ARBA00023004"/>
    </source>
</evidence>
<dbReference type="GO" id="GO:0046872">
    <property type="term" value="F:metal ion binding"/>
    <property type="evidence" value="ECO:0007669"/>
    <property type="project" value="UniProtKB-KW"/>
</dbReference>
<dbReference type="Proteomes" id="UP000007881">
    <property type="component" value="Chromosome"/>
</dbReference>
<gene>
    <name evidence="5 7" type="primary">ispH</name>
    <name evidence="7" type="ordered locus">PSMK_24310</name>
</gene>
<feature type="binding site" evidence="5">
    <location>
        <position position="224"/>
    </location>
    <ligand>
        <name>(2E)-4-hydroxy-3-methylbut-2-enyl diphosphate</name>
        <dbReference type="ChEBI" id="CHEBI:128753"/>
    </ligand>
</feature>
<dbReference type="HOGENOM" id="CLU_027486_1_0_0"/>
<comment type="function">
    <text evidence="5">Catalyzes the conversion of 1-hydroxy-2-methyl-2-(E)-butenyl 4-diphosphate (HMBPP) into a mixture of isopentenyl diphosphate (IPP) and dimethylallyl diphosphate (DMAPP). Acts in the terminal step of the DOXP/MEP pathway for isoprenoid precursor biosynthesis.</text>
</comment>
<keyword evidence="8" id="KW-1185">Reference proteome</keyword>
<accession>I0IH52</accession>
<dbReference type="KEGG" id="phm:PSMK_24310"/>
<comment type="cofactor">
    <cofactor evidence="5">
        <name>[4Fe-4S] cluster</name>
        <dbReference type="ChEBI" id="CHEBI:49883"/>
    </cofactor>
    <text evidence="5">Binds 1 [4Fe-4S] cluster per subunit.</text>
</comment>
<feature type="binding site" evidence="5">
    <location>
        <position position="222"/>
    </location>
    <ligand>
        <name>isopentenyl diphosphate</name>
        <dbReference type="ChEBI" id="CHEBI:128769"/>
    </ligand>
</feature>
<feature type="binding site" evidence="5">
    <location>
        <position position="223"/>
    </location>
    <ligand>
        <name>isopentenyl diphosphate</name>
        <dbReference type="ChEBI" id="CHEBI:128769"/>
    </ligand>
</feature>
<evidence type="ECO:0000313" key="8">
    <source>
        <dbReference type="Proteomes" id="UP000007881"/>
    </source>
</evidence>
<dbReference type="GO" id="GO:0016114">
    <property type="term" value="P:terpenoid biosynthetic process"/>
    <property type="evidence" value="ECO:0007669"/>
    <property type="project" value="UniProtKB-UniRule"/>
</dbReference>
<evidence type="ECO:0000256" key="2">
    <source>
        <dbReference type="ARBA" id="ARBA00022723"/>
    </source>
</evidence>
<feature type="binding site" evidence="5">
    <location>
        <position position="41"/>
    </location>
    <ligand>
        <name>dimethylallyl diphosphate</name>
        <dbReference type="ChEBI" id="CHEBI:57623"/>
    </ligand>
</feature>
<feature type="binding site" evidence="5">
    <location>
        <position position="124"/>
    </location>
    <ligand>
        <name>dimethylallyl diphosphate</name>
        <dbReference type="ChEBI" id="CHEBI:57623"/>
    </ligand>
</feature>
<evidence type="ECO:0000256" key="4">
    <source>
        <dbReference type="ARBA" id="ARBA00023014"/>
    </source>
</evidence>
<comment type="catalytic activity">
    <reaction evidence="5">
        <text>isopentenyl diphosphate + 2 oxidized [2Fe-2S]-[ferredoxin] + H2O = (2E)-4-hydroxy-3-methylbut-2-enyl diphosphate + 2 reduced [2Fe-2S]-[ferredoxin] + 2 H(+)</text>
        <dbReference type="Rhea" id="RHEA:24488"/>
        <dbReference type="Rhea" id="RHEA-COMP:10000"/>
        <dbReference type="Rhea" id="RHEA-COMP:10001"/>
        <dbReference type="ChEBI" id="CHEBI:15377"/>
        <dbReference type="ChEBI" id="CHEBI:15378"/>
        <dbReference type="ChEBI" id="CHEBI:33737"/>
        <dbReference type="ChEBI" id="CHEBI:33738"/>
        <dbReference type="ChEBI" id="CHEBI:128753"/>
        <dbReference type="ChEBI" id="CHEBI:128769"/>
        <dbReference type="EC" id="1.17.7.4"/>
    </reaction>
</comment>